<dbReference type="GeneID" id="26804354"/>
<dbReference type="RefSeq" id="XP_015410093.1">
    <property type="nucleotide sequence ID" value="XM_015547807.1"/>
</dbReference>
<proteinExistence type="predicted"/>
<name>A0A0L1JBS9_ASPN3</name>
<reference evidence="2 3" key="1">
    <citation type="submission" date="2014-06" db="EMBL/GenBank/DDBJ databases">
        <title>The Genome of the Aflatoxigenic Filamentous Fungus Aspergillus nomius.</title>
        <authorList>
            <person name="Moore M.G."/>
            <person name="Shannon B.M."/>
            <person name="Brian M.M."/>
        </authorList>
    </citation>
    <scope>NUCLEOTIDE SEQUENCE [LARGE SCALE GENOMIC DNA]</scope>
    <source>
        <strain evidence="2 3">NRRL 13137</strain>
    </source>
</reference>
<gene>
    <name evidence="2" type="ORF">ANOM_002550</name>
</gene>
<organism evidence="2 3">
    <name type="scientific">Aspergillus nomiae NRRL (strain ATCC 15546 / NRRL 13137 / CBS 260.88 / M93)</name>
    <dbReference type="NCBI Taxonomy" id="1509407"/>
    <lineage>
        <taxon>Eukaryota</taxon>
        <taxon>Fungi</taxon>
        <taxon>Dikarya</taxon>
        <taxon>Ascomycota</taxon>
        <taxon>Pezizomycotina</taxon>
        <taxon>Eurotiomycetes</taxon>
        <taxon>Eurotiomycetidae</taxon>
        <taxon>Eurotiales</taxon>
        <taxon>Aspergillaceae</taxon>
        <taxon>Aspergillus</taxon>
        <taxon>Aspergillus subgen. Circumdati</taxon>
    </lineage>
</organism>
<comment type="caution">
    <text evidence="2">The sequence shown here is derived from an EMBL/GenBank/DDBJ whole genome shotgun (WGS) entry which is preliminary data.</text>
</comment>
<dbReference type="OrthoDB" id="5047692at2759"/>
<accession>A0A0L1JBS9</accession>
<dbReference type="EMBL" id="JNOM01000036">
    <property type="protein sequence ID" value="KNG89170.1"/>
    <property type="molecule type" value="Genomic_DNA"/>
</dbReference>
<protein>
    <submittedName>
        <fullName evidence="2">Uncharacterized protein</fullName>
    </submittedName>
</protein>
<evidence type="ECO:0000256" key="1">
    <source>
        <dbReference type="SAM" id="Coils"/>
    </source>
</evidence>
<keyword evidence="1" id="KW-0175">Coiled coil</keyword>
<feature type="coiled-coil region" evidence="1">
    <location>
        <begin position="104"/>
        <end position="131"/>
    </location>
</feature>
<dbReference type="AlphaFoldDB" id="A0A0L1JBS9"/>
<keyword evidence="3" id="KW-1185">Reference proteome</keyword>
<evidence type="ECO:0000313" key="3">
    <source>
        <dbReference type="Proteomes" id="UP000037505"/>
    </source>
</evidence>
<sequence>MDGTSQIPVGDTLIWRAYGQFVKRLLLGPNTPKEGLDYVYVCPPTEHGLRGGRPIPDAVTNSNVFSVADSLQRADSPLFTVRTDLSYFESLDNYLKAVTVKTITQEQKAEIKQAIKEQIEAEEQRNIAKAAALAAWKNDPDAQANHRAFHDWAIDNADSYLELEEQVTLTSGQVDLLQSKYYGAMAGTLREKREKLEKLAADTKYSNPGYNMPCFIRDYAIDEAALDADRRVEDIDGRDLVYQPLYTIDGYESSCDSWIKGTAGDDTIVTLDLTSSRYDDWKELGHSQSISREANKFFFFFSKSSSTSTAETHLNFDGSEWKQQTKITLYMSGPAQVFNITPGLWDDSGVRRTFPNLLEGENDAALGLVRVSKILVGYEVSLKIRFAESLKTQVRNMVSQAKSESNGGLRIFGFQFGPDQASGTSFTRDVNSVKYNETSNEISLPASPRGCPVILGILGRKIGVEQH</sequence>
<evidence type="ECO:0000313" key="2">
    <source>
        <dbReference type="EMBL" id="KNG89170.1"/>
    </source>
</evidence>
<dbReference type="Proteomes" id="UP000037505">
    <property type="component" value="Unassembled WGS sequence"/>
</dbReference>